<proteinExistence type="predicted"/>
<sequence>MVKRLFYSMIETNKLHLKPSSILNVPIQSYSNDFTFIVNGNEFKTSRLVSDLLSTTISRIHSTDPTFDRYVIDTQQKGDFSRFLQLLNFEEKAISENEIGFISEVIKILGNDSFDIIECNQSNEVTVDNVFRLIKNHQQYEKFYSKSFQDEMDFISLHFFELIETNKEEIKALDMNTLLSIINSDKLQLRSEDQLLIFINELYSIDSKYSILFESVEFLNVSTKSIKEFIQIYDKEDMSQITWFKLCERLKEEINDDQSYEPITMKKRYKKENEKEVKEKRRRRNNHGQTISFADDNLFDGIINCLRNQSEKIEEEIDVTASSCYINTENNQPKNVIHYDNQNGRFHSKSEMNNWIKIDFKERRVVPTEYSIRTAKCYGVNGHHPKSWVIECSNDNERWEVLDEENNCSHLNGPSMVHTFKIKNQTPDEFRYIQIRQTGPDWAGSNFLVIESFEIYGQLIQ</sequence>
<name>A0ABR2JQS0_9EUKA</name>
<dbReference type="Pfam" id="PF00754">
    <property type="entry name" value="F5_F8_type_C"/>
    <property type="match status" value="1"/>
</dbReference>
<keyword evidence="3" id="KW-1185">Reference proteome</keyword>
<comment type="caution">
    <text evidence="2">The sequence shown here is derived from an EMBL/GenBank/DDBJ whole genome shotgun (WGS) entry which is preliminary data.</text>
</comment>
<evidence type="ECO:0000313" key="3">
    <source>
        <dbReference type="Proteomes" id="UP001470230"/>
    </source>
</evidence>
<dbReference type="Proteomes" id="UP001470230">
    <property type="component" value="Unassembled WGS sequence"/>
</dbReference>
<dbReference type="SUPFAM" id="SSF49785">
    <property type="entry name" value="Galactose-binding domain-like"/>
    <property type="match status" value="1"/>
</dbReference>
<evidence type="ECO:0000259" key="1">
    <source>
        <dbReference type="PROSITE" id="PS50022"/>
    </source>
</evidence>
<gene>
    <name evidence="2" type="ORF">M9Y10_003860</name>
</gene>
<dbReference type="InterPro" id="IPR008979">
    <property type="entry name" value="Galactose-bd-like_sf"/>
</dbReference>
<accession>A0ABR2JQS0</accession>
<feature type="domain" description="F5/8 type C" evidence="1">
    <location>
        <begin position="300"/>
        <end position="458"/>
    </location>
</feature>
<dbReference type="InterPro" id="IPR000421">
    <property type="entry name" value="FA58C"/>
</dbReference>
<dbReference type="EMBL" id="JAPFFF010000010">
    <property type="protein sequence ID" value="KAK8881131.1"/>
    <property type="molecule type" value="Genomic_DNA"/>
</dbReference>
<reference evidence="2 3" key="1">
    <citation type="submission" date="2024-04" db="EMBL/GenBank/DDBJ databases">
        <title>Tritrichomonas musculus Genome.</title>
        <authorList>
            <person name="Alves-Ferreira E."/>
            <person name="Grigg M."/>
            <person name="Lorenzi H."/>
            <person name="Galac M."/>
        </authorList>
    </citation>
    <scope>NUCLEOTIDE SEQUENCE [LARGE SCALE GENOMIC DNA]</scope>
    <source>
        <strain evidence="2 3">EAF2021</strain>
    </source>
</reference>
<protein>
    <recommendedName>
        <fullName evidence="1">F5/8 type C domain-containing protein</fullName>
    </recommendedName>
</protein>
<organism evidence="2 3">
    <name type="scientific">Tritrichomonas musculus</name>
    <dbReference type="NCBI Taxonomy" id="1915356"/>
    <lineage>
        <taxon>Eukaryota</taxon>
        <taxon>Metamonada</taxon>
        <taxon>Parabasalia</taxon>
        <taxon>Tritrichomonadida</taxon>
        <taxon>Tritrichomonadidae</taxon>
        <taxon>Tritrichomonas</taxon>
    </lineage>
</organism>
<dbReference type="PROSITE" id="PS50022">
    <property type="entry name" value="FA58C_3"/>
    <property type="match status" value="1"/>
</dbReference>
<evidence type="ECO:0000313" key="2">
    <source>
        <dbReference type="EMBL" id="KAK8881131.1"/>
    </source>
</evidence>
<dbReference type="Gene3D" id="2.60.120.260">
    <property type="entry name" value="Galactose-binding domain-like"/>
    <property type="match status" value="1"/>
</dbReference>